<proteinExistence type="predicted"/>
<protein>
    <submittedName>
        <fullName evidence="3">Uncharacterized protein</fullName>
    </submittedName>
</protein>
<keyword evidence="2" id="KW-0732">Signal</keyword>
<evidence type="ECO:0000256" key="1">
    <source>
        <dbReference type="SAM" id="MobiDB-lite"/>
    </source>
</evidence>
<evidence type="ECO:0000313" key="5">
    <source>
        <dbReference type="Proteomes" id="UP001152797"/>
    </source>
</evidence>
<name>A0A9P1BLU0_9DINO</name>
<reference evidence="4 5" key="2">
    <citation type="submission" date="2024-05" db="EMBL/GenBank/DDBJ databases">
        <authorList>
            <person name="Chen Y."/>
            <person name="Shah S."/>
            <person name="Dougan E. K."/>
            <person name="Thang M."/>
            <person name="Chan C."/>
        </authorList>
    </citation>
    <scope>NUCLEOTIDE SEQUENCE [LARGE SCALE GENOMIC DNA]</scope>
</reference>
<evidence type="ECO:0000313" key="3">
    <source>
        <dbReference type="EMBL" id="CAI3975714.1"/>
    </source>
</evidence>
<evidence type="ECO:0000256" key="2">
    <source>
        <dbReference type="SAM" id="SignalP"/>
    </source>
</evidence>
<feature type="signal peptide" evidence="2">
    <location>
        <begin position="1"/>
        <end position="18"/>
    </location>
</feature>
<dbReference type="EMBL" id="CAMXCT020000221">
    <property type="protein sequence ID" value="CAL1129089.1"/>
    <property type="molecule type" value="Genomic_DNA"/>
</dbReference>
<dbReference type="OrthoDB" id="414487at2759"/>
<feature type="compositionally biased region" description="Basic and acidic residues" evidence="1">
    <location>
        <begin position="410"/>
        <end position="430"/>
    </location>
</feature>
<keyword evidence="5" id="KW-1185">Reference proteome</keyword>
<sequence>MATLLNGMLVLFLGHAAGHGILTVPHSKNNGYPGSYALDRSAYYTTASWWLDRAYFGTPKVTPWMRPGHFSWADARDLADVSQTFHPCGCYNPHGVQFCAGVELAHGWGETSMGPVAGPKVTPPQWPLGSQQETAFNLYANHGGGYVYMLCKRTDFLQCQKDLSEPIRSSTREQVDAYLKCIWDCFESNVLEFADSQWLEYQEQRDMNVTMKPSSRSEGTLPAQSSWRWIPIPDTTQITGGGDGTCSWDAVESFSNDQVKQHFTEDFGTDQLCDTGPKVHNPNNWQVKDKVIVPANLPVGEYVLSWRWDCYMADQIWSNCADVEITNSPGTQTTTVVLIATTSENEEPRTQIHWRIAHMLPFETHAASVSRVCGNAELYGVGTVGMRLRCGRFQLTLALRATRASAGRVVRSESDAARARRRAARAERARRQAQAEATRNAKVTSPEADREESEGEDDEPSLALVVVRAARPILRSVQWLANRVLGEKKTNLGDTSQFSYDHLSGQWILRRPSATGAEEESASSTEDQTWSLPETQRPIRRSEESDGGMA</sequence>
<dbReference type="Gene3D" id="2.70.50.70">
    <property type="match status" value="1"/>
</dbReference>
<evidence type="ECO:0000313" key="4">
    <source>
        <dbReference type="EMBL" id="CAL4763026.1"/>
    </source>
</evidence>
<organism evidence="3">
    <name type="scientific">Cladocopium goreaui</name>
    <dbReference type="NCBI Taxonomy" id="2562237"/>
    <lineage>
        <taxon>Eukaryota</taxon>
        <taxon>Sar</taxon>
        <taxon>Alveolata</taxon>
        <taxon>Dinophyceae</taxon>
        <taxon>Suessiales</taxon>
        <taxon>Symbiodiniaceae</taxon>
        <taxon>Cladocopium</taxon>
    </lineage>
</organism>
<accession>A0A9P1BLU0</accession>
<gene>
    <name evidence="3" type="ORF">C1SCF055_LOCUS4000</name>
</gene>
<dbReference type="AlphaFoldDB" id="A0A9P1BLU0"/>
<comment type="caution">
    <text evidence="3">The sequence shown here is derived from an EMBL/GenBank/DDBJ whole genome shotgun (WGS) entry which is preliminary data.</text>
</comment>
<reference evidence="3" key="1">
    <citation type="submission" date="2022-10" db="EMBL/GenBank/DDBJ databases">
        <authorList>
            <person name="Chen Y."/>
            <person name="Dougan E. K."/>
            <person name="Chan C."/>
            <person name="Rhodes N."/>
            <person name="Thang M."/>
        </authorList>
    </citation>
    <scope>NUCLEOTIDE SEQUENCE</scope>
</reference>
<dbReference type="Proteomes" id="UP001152797">
    <property type="component" value="Unassembled WGS sequence"/>
</dbReference>
<feature type="region of interest" description="Disordered" evidence="1">
    <location>
        <begin position="410"/>
        <end position="460"/>
    </location>
</feature>
<feature type="region of interest" description="Disordered" evidence="1">
    <location>
        <begin position="511"/>
        <end position="550"/>
    </location>
</feature>
<dbReference type="EMBL" id="CAMXCT030000221">
    <property type="protein sequence ID" value="CAL4763026.1"/>
    <property type="molecule type" value="Genomic_DNA"/>
</dbReference>
<feature type="chain" id="PRO_5043269595" evidence="2">
    <location>
        <begin position="19"/>
        <end position="550"/>
    </location>
</feature>
<feature type="compositionally biased region" description="Acidic residues" evidence="1">
    <location>
        <begin position="449"/>
        <end position="460"/>
    </location>
</feature>
<dbReference type="EMBL" id="CAMXCT010000221">
    <property type="protein sequence ID" value="CAI3975714.1"/>
    <property type="molecule type" value="Genomic_DNA"/>
</dbReference>